<evidence type="ECO:0000313" key="2">
    <source>
        <dbReference type="Proteomes" id="UP000484015"/>
    </source>
</evidence>
<dbReference type="RefSeq" id="WP_155439108.1">
    <property type="nucleotide sequence ID" value="NZ_WNLA01000006.1"/>
</dbReference>
<name>A0A6L6PZW5_9BURK</name>
<accession>A0A6L6PZW5</accession>
<dbReference type="Proteomes" id="UP000484015">
    <property type="component" value="Unassembled WGS sequence"/>
</dbReference>
<protein>
    <submittedName>
        <fullName evidence="1">Uncharacterized protein</fullName>
    </submittedName>
</protein>
<sequence length="124" mass="14004">MCSNLDDFADPLFWEADEALLKARWPKGMIRGLRSRVLHTGARMMTMFDAGRAEVLRFCAGWEAMRLGEQDARDAICRPPLMFAGAGDLRAYWQLGFDGEIKSLEWLGCRQWHDGSGRACPVHG</sequence>
<keyword evidence="2" id="KW-1185">Reference proteome</keyword>
<proteinExistence type="predicted"/>
<organism evidence="1 2">
    <name type="scientific">Pseudoduganella ginsengisoli</name>
    <dbReference type="NCBI Taxonomy" id="1462440"/>
    <lineage>
        <taxon>Bacteria</taxon>
        <taxon>Pseudomonadati</taxon>
        <taxon>Pseudomonadota</taxon>
        <taxon>Betaproteobacteria</taxon>
        <taxon>Burkholderiales</taxon>
        <taxon>Oxalobacteraceae</taxon>
        <taxon>Telluria group</taxon>
        <taxon>Pseudoduganella</taxon>
    </lineage>
</organism>
<gene>
    <name evidence="1" type="ORF">GM668_11505</name>
</gene>
<dbReference type="EMBL" id="WNLA01000006">
    <property type="protein sequence ID" value="MTW02709.1"/>
    <property type="molecule type" value="Genomic_DNA"/>
</dbReference>
<evidence type="ECO:0000313" key="1">
    <source>
        <dbReference type="EMBL" id="MTW02709.1"/>
    </source>
</evidence>
<reference evidence="1 2" key="1">
    <citation type="submission" date="2019-11" db="EMBL/GenBank/DDBJ databases">
        <title>Type strains purchased from KCTC, JCM and DSMZ.</title>
        <authorList>
            <person name="Lu H."/>
        </authorList>
    </citation>
    <scope>NUCLEOTIDE SEQUENCE [LARGE SCALE GENOMIC DNA]</scope>
    <source>
        <strain evidence="1 2">KCTC 42409</strain>
    </source>
</reference>
<comment type="caution">
    <text evidence="1">The sequence shown here is derived from an EMBL/GenBank/DDBJ whole genome shotgun (WGS) entry which is preliminary data.</text>
</comment>
<dbReference type="AlphaFoldDB" id="A0A6L6PZW5"/>